<feature type="chain" id="PRO_5027050510" evidence="2">
    <location>
        <begin position="20"/>
        <end position="200"/>
    </location>
</feature>
<feature type="signal peptide" evidence="2">
    <location>
        <begin position="1"/>
        <end position="19"/>
    </location>
</feature>
<gene>
    <name evidence="3" type="ORF">AVDCRST_MAG89-3722</name>
</gene>
<dbReference type="AlphaFoldDB" id="A0A6J4MI98"/>
<accession>A0A6J4MI98</accession>
<evidence type="ECO:0000256" key="2">
    <source>
        <dbReference type="SAM" id="SignalP"/>
    </source>
</evidence>
<evidence type="ECO:0000313" key="3">
    <source>
        <dbReference type="EMBL" id="CAA9360684.1"/>
    </source>
</evidence>
<reference evidence="3" key="1">
    <citation type="submission" date="2020-02" db="EMBL/GenBank/DDBJ databases">
        <authorList>
            <person name="Meier V. D."/>
        </authorList>
    </citation>
    <scope>NUCLEOTIDE SEQUENCE</scope>
    <source>
        <strain evidence="3">AVDCRST_MAG89</strain>
    </source>
</reference>
<protein>
    <submittedName>
        <fullName evidence="3">Uncharacterized protein</fullName>
    </submittedName>
</protein>
<sequence length="200" mass="20225">MHRLLACAALAALAACGDASPRAGIPADSTQSSTQIPPPAGAGAAAWTSNPAEGVSVTVQGGDATVQTGPHAVLWPGDAADLAPPYTVRATLTKDSGRLHEGYGLVFGGTGLDAGEAGQAYSYFLVRGDGSFLIKRRDAAGAGRANRLEVRVGADTVVFVANDAEVARVPASELAVNGRPGIRVAHDLVLRVTGFRAGTP</sequence>
<dbReference type="EMBL" id="CADCTV010000779">
    <property type="protein sequence ID" value="CAA9360684.1"/>
    <property type="molecule type" value="Genomic_DNA"/>
</dbReference>
<feature type="region of interest" description="Disordered" evidence="1">
    <location>
        <begin position="25"/>
        <end position="48"/>
    </location>
</feature>
<keyword evidence="2" id="KW-0732">Signal</keyword>
<proteinExistence type="predicted"/>
<evidence type="ECO:0000256" key="1">
    <source>
        <dbReference type="SAM" id="MobiDB-lite"/>
    </source>
</evidence>
<dbReference type="PROSITE" id="PS51257">
    <property type="entry name" value="PROKAR_LIPOPROTEIN"/>
    <property type="match status" value="1"/>
</dbReference>
<organism evidence="3">
    <name type="scientific">uncultured Gemmatimonadota bacterium</name>
    <dbReference type="NCBI Taxonomy" id="203437"/>
    <lineage>
        <taxon>Bacteria</taxon>
        <taxon>Pseudomonadati</taxon>
        <taxon>Gemmatimonadota</taxon>
        <taxon>environmental samples</taxon>
    </lineage>
</organism>
<name>A0A6J4MI98_9BACT</name>